<keyword evidence="2" id="KW-1185">Reference proteome</keyword>
<evidence type="ECO:0000313" key="2">
    <source>
        <dbReference type="Proteomes" id="UP000799423"/>
    </source>
</evidence>
<protein>
    <submittedName>
        <fullName evidence="1">Uncharacterized protein</fullName>
    </submittedName>
</protein>
<organism evidence="1 2">
    <name type="scientific">Plenodomus tracheiphilus IPT5</name>
    <dbReference type="NCBI Taxonomy" id="1408161"/>
    <lineage>
        <taxon>Eukaryota</taxon>
        <taxon>Fungi</taxon>
        <taxon>Dikarya</taxon>
        <taxon>Ascomycota</taxon>
        <taxon>Pezizomycotina</taxon>
        <taxon>Dothideomycetes</taxon>
        <taxon>Pleosporomycetidae</taxon>
        <taxon>Pleosporales</taxon>
        <taxon>Pleosporineae</taxon>
        <taxon>Leptosphaeriaceae</taxon>
        <taxon>Plenodomus</taxon>
    </lineage>
</organism>
<dbReference type="EMBL" id="MU006338">
    <property type="protein sequence ID" value="KAF2846157.1"/>
    <property type="molecule type" value="Genomic_DNA"/>
</dbReference>
<reference evidence="1" key="1">
    <citation type="submission" date="2020-01" db="EMBL/GenBank/DDBJ databases">
        <authorList>
            <consortium name="DOE Joint Genome Institute"/>
            <person name="Haridas S."/>
            <person name="Albert R."/>
            <person name="Binder M."/>
            <person name="Bloem J."/>
            <person name="Labutti K."/>
            <person name="Salamov A."/>
            <person name="Andreopoulos B."/>
            <person name="Baker S.E."/>
            <person name="Barry K."/>
            <person name="Bills G."/>
            <person name="Bluhm B.H."/>
            <person name="Cannon C."/>
            <person name="Castanera R."/>
            <person name="Culley D.E."/>
            <person name="Daum C."/>
            <person name="Ezra D."/>
            <person name="Gonzalez J.B."/>
            <person name="Henrissat B."/>
            <person name="Kuo A."/>
            <person name="Liang C."/>
            <person name="Lipzen A."/>
            <person name="Lutzoni F."/>
            <person name="Magnuson J."/>
            <person name="Mondo S."/>
            <person name="Nolan M."/>
            <person name="Ohm R."/>
            <person name="Pangilinan J."/>
            <person name="Park H.-J."/>
            <person name="Ramirez L."/>
            <person name="Alfaro M."/>
            <person name="Sun H."/>
            <person name="Tritt A."/>
            <person name="Yoshinaga Y."/>
            <person name="Zwiers L.-H."/>
            <person name="Turgeon B.G."/>
            <person name="Goodwin S.B."/>
            <person name="Spatafora J.W."/>
            <person name="Crous P.W."/>
            <person name="Grigoriev I.V."/>
        </authorList>
    </citation>
    <scope>NUCLEOTIDE SEQUENCE</scope>
    <source>
        <strain evidence="1">IPT5</strain>
    </source>
</reference>
<evidence type="ECO:0000313" key="1">
    <source>
        <dbReference type="EMBL" id="KAF2846157.1"/>
    </source>
</evidence>
<dbReference type="Proteomes" id="UP000799423">
    <property type="component" value="Unassembled WGS sequence"/>
</dbReference>
<accession>A0A6A7AUX4</accession>
<dbReference type="AlphaFoldDB" id="A0A6A7AUX4"/>
<name>A0A6A7AUX4_9PLEO</name>
<sequence>MTLVTVSRGFCLEGVRRTHTDADAKSMCIPSWSHMTPDLPGQRLSICLLSPHSVGAESLFHLSLRRNDRRAPGIAPTCASDYLPRMFLSHPRCRVRCISDSSFSYDQALGACSHKSLLQPSRFPVGQRNSLACLLP</sequence>
<proteinExistence type="predicted"/>
<gene>
    <name evidence="1" type="ORF">T440DRAFT_249345</name>
</gene>